<dbReference type="Proteomes" id="UP000006514">
    <property type="component" value="Unassembled WGS sequence"/>
</dbReference>
<dbReference type="KEGG" id="adl:AURDEDRAFT_131419"/>
<dbReference type="EMBL" id="JH688038">
    <property type="protein sequence ID" value="EJD33953.1"/>
    <property type="molecule type" value="Genomic_DNA"/>
</dbReference>
<sequence>MTTRTDNKASSYDATLDRVVQFYPDLPLVACVRSIGTTAALARLSPEGHHTLRGLASQAWDISGPGKNAVRDALVNKLNGELVKLLPAAARLLGGRTRAAQGGFPVARKEHTDYSSNLPARKAVTSVQTELPREMMDVLDGLPIHEAAPDADFQMVMDVDDATSHAEVPNMQDTDEGAKKFLAYAYKETARLRQSTEFAGILLDLVRADAERIRWAREQISILDSIQLSVSDSDACASDVTLEHHR</sequence>
<organism evidence="1 2">
    <name type="scientific">Auricularia subglabra (strain TFB-10046 / SS5)</name>
    <name type="common">White-rot fungus</name>
    <name type="synonym">Auricularia delicata (strain TFB10046)</name>
    <dbReference type="NCBI Taxonomy" id="717982"/>
    <lineage>
        <taxon>Eukaryota</taxon>
        <taxon>Fungi</taxon>
        <taxon>Dikarya</taxon>
        <taxon>Basidiomycota</taxon>
        <taxon>Agaricomycotina</taxon>
        <taxon>Agaricomycetes</taxon>
        <taxon>Auriculariales</taxon>
        <taxon>Auriculariaceae</taxon>
        <taxon>Auricularia</taxon>
    </lineage>
</organism>
<dbReference type="AlphaFoldDB" id="J0CUG3"/>
<gene>
    <name evidence="1" type="ORF">AURDEDRAFT_131419</name>
</gene>
<keyword evidence="2" id="KW-1185">Reference proteome</keyword>
<accession>J0CUG3</accession>
<evidence type="ECO:0000313" key="1">
    <source>
        <dbReference type="EMBL" id="EJD33953.1"/>
    </source>
</evidence>
<dbReference type="InParanoid" id="J0CUG3"/>
<protein>
    <submittedName>
        <fullName evidence="1">Uncharacterized protein</fullName>
    </submittedName>
</protein>
<evidence type="ECO:0000313" key="2">
    <source>
        <dbReference type="Proteomes" id="UP000006514"/>
    </source>
</evidence>
<reference evidence="2" key="1">
    <citation type="journal article" date="2012" name="Science">
        <title>The Paleozoic origin of enzymatic lignin decomposition reconstructed from 31 fungal genomes.</title>
        <authorList>
            <person name="Floudas D."/>
            <person name="Binder M."/>
            <person name="Riley R."/>
            <person name="Barry K."/>
            <person name="Blanchette R.A."/>
            <person name="Henrissat B."/>
            <person name="Martinez A.T."/>
            <person name="Otillar R."/>
            <person name="Spatafora J.W."/>
            <person name="Yadav J.S."/>
            <person name="Aerts A."/>
            <person name="Benoit I."/>
            <person name="Boyd A."/>
            <person name="Carlson A."/>
            <person name="Copeland A."/>
            <person name="Coutinho P.M."/>
            <person name="de Vries R.P."/>
            <person name="Ferreira P."/>
            <person name="Findley K."/>
            <person name="Foster B."/>
            <person name="Gaskell J."/>
            <person name="Glotzer D."/>
            <person name="Gorecki P."/>
            <person name="Heitman J."/>
            <person name="Hesse C."/>
            <person name="Hori C."/>
            <person name="Igarashi K."/>
            <person name="Jurgens J.A."/>
            <person name="Kallen N."/>
            <person name="Kersten P."/>
            <person name="Kohler A."/>
            <person name="Kuees U."/>
            <person name="Kumar T.K.A."/>
            <person name="Kuo A."/>
            <person name="LaButti K."/>
            <person name="Larrondo L.F."/>
            <person name="Lindquist E."/>
            <person name="Ling A."/>
            <person name="Lombard V."/>
            <person name="Lucas S."/>
            <person name="Lundell T."/>
            <person name="Martin R."/>
            <person name="McLaughlin D.J."/>
            <person name="Morgenstern I."/>
            <person name="Morin E."/>
            <person name="Murat C."/>
            <person name="Nagy L.G."/>
            <person name="Nolan M."/>
            <person name="Ohm R.A."/>
            <person name="Patyshakuliyeva A."/>
            <person name="Rokas A."/>
            <person name="Ruiz-Duenas F.J."/>
            <person name="Sabat G."/>
            <person name="Salamov A."/>
            <person name="Samejima M."/>
            <person name="Schmutz J."/>
            <person name="Slot J.C."/>
            <person name="St John F."/>
            <person name="Stenlid J."/>
            <person name="Sun H."/>
            <person name="Sun S."/>
            <person name="Syed K."/>
            <person name="Tsang A."/>
            <person name="Wiebenga A."/>
            <person name="Young D."/>
            <person name="Pisabarro A."/>
            <person name="Eastwood D.C."/>
            <person name="Martin F."/>
            <person name="Cullen D."/>
            <person name="Grigoriev I.V."/>
            <person name="Hibbett D.S."/>
        </authorList>
    </citation>
    <scope>NUCLEOTIDE SEQUENCE [LARGE SCALE GENOMIC DNA]</scope>
    <source>
        <strain evidence="2">TFB10046</strain>
    </source>
</reference>
<name>J0CUG3_AURST</name>
<proteinExistence type="predicted"/>